<dbReference type="Pfam" id="PF13477">
    <property type="entry name" value="Glyco_trans_4_2"/>
    <property type="match status" value="1"/>
</dbReference>
<protein>
    <submittedName>
        <fullName evidence="3">Glycosyltransferase</fullName>
    </submittedName>
</protein>
<dbReference type="Pfam" id="PF00534">
    <property type="entry name" value="Glycos_transf_1"/>
    <property type="match status" value="1"/>
</dbReference>
<dbReference type="InterPro" id="IPR001296">
    <property type="entry name" value="Glyco_trans_1"/>
</dbReference>
<keyword evidence="4" id="KW-1185">Reference proteome</keyword>
<name>A0ABR6WYT5_9FIRM</name>
<reference evidence="3 4" key="1">
    <citation type="journal article" date="2020" name="mSystems">
        <title>Defining Genomic and Predicted Metabolic Features of the Acetobacterium Genus.</title>
        <authorList>
            <person name="Ross D.E."/>
            <person name="Marshall C.W."/>
            <person name="Gulliver D."/>
            <person name="May H.D."/>
            <person name="Norman R.S."/>
        </authorList>
    </citation>
    <scope>NUCLEOTIDE SEQUENCE [LARGE SCALE GENOMIC DNA]</scope>
    <source>
        <strain evidence="3 4">DSM 8238</strain>
    </source>
</reference>
<feature type="domain" description="Glycosyl transferase family 1" evidence="1">
    <location>
        <begin position="134"/>
        <end position="294"/>
    </location>
</feature>
<dbReference type="Proteomes" id="UP000603234">
    <property type="component" value="Unassembled WGS sequence"/>
</dbReference>
<evidence type="ECO:0000259" key="2">
    <source>
        <dbReference type="Pfam" id="PF13477"/>
    </source>
</evidence>
<dbReference type="SUPFAM" id="SSF53756">
    <property type="entry name" value="UDP-Glycosyltransferase/glycogen phosphorylase"/>
    <property type="match status" value="1"/>
</dbReference>
<gene>
    <name evidence="3" type="ORF">GH808_14430</name>
</gene>
<dbReference type="PANTHER" id="PTHR45947">
    <property type="entry name" value="SULFOQUINOVOSYL TRANSFERASE SQD2"/>
    <property type="match status" value="1"/>
</dbReference>
<accession>A0ABR6WYT5</accession>
<dbReference type="InterPro" id="IPR050194">
    <property type="entry name" value="Glycosyltransferase_grp1"/>
</dbReference>
<dbReference type="RefSeq" id="WP_186843490.1">
    <property type="nucleotide sequence ID" value="NZ_WJBC01000038.1"/>
</dbReference>
<proteinExistence type="predicted"/>
<evidence type="ECO:0000259" key="1">
    <source>
        <dbReference type="Pfam" id="PF00534"/>
    </source>
</evidence>
<feature type="domain" description="Glycosyltransferase subfamily 4-like N-terminal" evidence="2">
    <location>
        <begin position="7"/>
        <end position="100"/>
    </location>
</feature>
<sequence>MSNIITHHIDLDRNPYNFKQNRIAYKQMLNLIREEKFDVIHCNTPIGGLLGRLCGKKAKVPKIIYTAHGFHFYQGAPLINWLLYFPAERFLARDTDVLITMNKEDYERAKKYFNSCQLEYIPGIGINTQEIEIDRNKKRPELQIPEETMVLLSVGEMIERKNHETALRALAKLENQNYLYLICGRGKLESYLKKRAEELGIEDRVKFLGFRNDISEICIASDIFVFPSFQEGLPVAVMEAMAAGLPVVGSSIRGNVDLIQNGEGGFLIKPNDIEGFSKSIDEIMRDSALRRTMGLRNLNEAKKYDVEIVKNRMQEIYNSVLA</sequence>
<dbReference type="EMBL" id="WJBC01000038">
    <property type="protein sequence ID" value="MBC3805603.1"/>
    <property type="molecule type" value="Genomic_DNA"/>
</dbReference>
<dbReference type="PANTHER" id="PTHR45947:SF3">
    <property type="entry name" value="SULFOQUINOVOSYL TRANSFERASE SQD2"/>
    <property type="match status" value="1"/>
</dbReference>
<evidence type="ECO:0000313" key="4">
    <source>
        <dbReference type="Proteomes" id="UP000603234"/>
    </source>
</evidence>
<dbReference type="CDD" id="cd03808">
    <property type="entry name" value="GT4_CapM-like"/>
    <property type="match status" value="1"/>
</dbReference>
<organism evidence="3 4">
    <name type="scientific">Acetobacterium fimetarium</name>
    <dbReference type="NCBI Taxonomy" id="52691"/>
    <lineage>
        <taxon>Bacteria</taxon>
        <taxon>Bacillati</taxon>
        <taxon>Bacillota</taxon>
        <taxon>Clostridia</taxon>
        <taxon>Eubacteriales</taxon>
        <taxon>Eubacteriaceae</taxon>
        <taxon>Acetobacterium</taxon>
    </lineage>
</organism>
<dbReference type="Gene3D" id="3.40.50.2000">
    <property type="entry name" value="Glycogen Phosphorylase B"/>
    <property type="match status" value="2"/>
</dbReference>
<evidence type="ECO:0000313" key="3">
    <source>
        <dbReference type="EMBL" id="MBC3805603.1"/>
    </source>
</evidence>
<dbReference type="InterPro" id="IPR028098">
    <property type="entry name" value="Glyco_trans_4-like_N"/>
</dbReference>
<comment type="caution">
    <text evidence="3">The sequence shown here is derived from an EMBL/GenBank/DDBJ whole genome shotgun (WGS) entry which is preliminary data.</text>
</comment>